<reference evidence="1 2" key="1">
    <citation type="submission" date="2019-02" db="EMBL/GenBank/DDBJ databases">
        <title>Opniocepnalus argus genome.</title>
        <authorList>
            <person name="Zhou C."/>
            <person name="Xiao S."/>
        </authorList>
    </citation>
    <scope>NUCLEOTIDE SEQUENCE [LARGE SCALE GENOMIC DNA]</scope>
    <source>
        <strain evidence="1">OARG1902GOOAL</strain>
        <tissue evidence="1">Muscle</tissue>
    </source>
</reference>
<reference evidence="2" key="2">
    <citation type="submission" date="2019-02" db="EMBL/GenBank/DDBJ databases">
        <title>Opniocepnalus argus Var Kimnra genome.</title>
        <authorList>
            <person name="Zhou C."/>
            <person name="Xiao S."/>
        </authorList>
    </citation>
    <scope>NUCLEOTIDE SEQUENCE [LARGE SCALE GENOMIC DNA]</scope>
</reference>
<keyword evidence="2" id="KW-1185">Reference proteome</keyword>
<proteinExistence type="predicted"/>
<dbReference type="EMBL" id="CM015713">
    <property type="protein sequence ID" value="KAF3686730.1"/>
    <property type="molecule type" value="Genomic_DNA"/>
</dbReference>
<name>A0A6G1P8V0_CHAAH</name>
<dbReference type="Proteomes" id="UP000503349">
    <property type="component" value="Chromosome 2"/>
</dbReference>
<protein>
    <submittedName>
        <fullName evidence="1">Uncharacterized protein</fullName>
    </submittedName>
</protein>
<evidence type="ECO:0000313" key="2">
    <source>
        <dbReference type="Proteomes" id="UP000503349"/>
    </source>
</evidence>
<sequence length="54" mass="6081">MLMNRSGGGMGEKPAVQTVSCVLKHQVTCFFARSYLPGFMQIIIPIYLKINMFL</sequence>
<organism evidence="1 2">
    <name type="scientific">Channa argus</name>
    <name type="common">Northern snakehead</name>
    <name type="synonym">Ophicephalus argus</name>
    <dbReference type="NCBI Taxonomy" id="215402"/>
    <lineage>
        <taxon>Eukaryota</taxon>
        <taxon>Metazoa</taxon>
        <taxon>Chordata</taxon>
        <taxon>Craniata</taxon>
        <taxon>Vertebrata</taxon>
        <taxon>Euteleostomi</taxon>
        <taxon>Actinopterygii</taxon>
        <taxon>Neopterygii</taxon>
        <taxon>Teleostei</taxon>
        <taxon>Neoteleostei</taxon>
        <taxon>Acanthomorphata</taxon>
        <taxon>Anabantaria</taxon>
        <taxon>Anabantiformes</taxon>
        <taxon>Channoidei</taxon>
        <taxon>Channidae</taxon>
        <taxon>Channa</taxon>
    </lineage>
</organism>
<dbReference type="AlphaFoldDB" id="A0A6G1P8V0"/>
<gene>
    <name evidence="1" type="ORF">EXN66_Car002402</name>
</gene>
<evidence type="ECO:0000313" key="1">
    <source>
        <dbReference type="EMBL" id="KAF3686730.1"/>
    </source>
</evidence>
<accession>A0A6G1P8V0</accession>